<keyword evidence="1" id="KW-0863">Zinc-finger</keyword>
<dbReference type="AlphaFoldDB" id="A0A178Z2V9"/>
<feature type="compositionally biased region" description="Basic and acidic residues" evidence="2">
    <location>
        <begin position="120"/>
        <end position="130"/>
    </location>
</feature>
<name>A0A178Z2V9_9EURO</name>
<gene>
    <name evidence="4" type="ORF">AYL99_11647</name>
</gene>
<dbReference type="EMBL" id="LVYI01000015">
    <property type="protein sequence ID" value="OAP54112.1"/>
    <property type="molecule type" value="Genomic_DNA"/>
</dbReference>
<dbReference type="InterPro" id="IPR036875">
    <property type="entry name" value="Znf_CCHC_sf"/>
</dbReference>
<feature type="compositionally biased region" description="Basic residues" evidence="2">
    <location>
        <begin position="339"/>
        <end position="350"/>
    </location>
</feature>
<dbReference type="Proteomes" id="UP000078343">
    <property type="component" value="Unassembled WGS sequence"/>
</dbReference>
<feature type="region of interest" description="Disordered" evidence="2">
    <location>
        <begin position="1"/>
        <end position="69"/>
    </location>
</feature>
<feature type="compositionally biased region" description="Polar residues" evidence="2">
    <location>
        <begin position="53"/>
        <end position="67"/>
    </location>
</feature>
<dbReference type="RefSeq" id="XP_018687479.1">
    <property type="nucleotide sequence ID" value="XM_018843152.1"/>
</dbReference>
<feature type="compositionally biased region" description="Polar residues" evidence="2">
    <location>
        <begin position="379"/>
        <end position="390"/>
    </location>
</feature>
<feature type="domain" description="CCHC-type" evidence="3">
    <location>
        <begin position="359"/>
        <end position="374"/>
    </location>
</feature>
<feature type="compositionally biased region" description="Basic and acidic residues" evidence="2">
    <location>
        <begin position="20"/>
        <end position="33"/>
    </location>
</feature>
<comment type="caution">
    <text evidence="4">The sequence shown here is derived from an EMBL/GenBank/DDBJ whole genome shotgun (WGS) entry which is preliminary data.</text>
</comment>
<dbReference type="STRING" id="1367422.A0A178Z2V9"/>
<reference evidence="4 5" key="1">
    <citation type="submission" date="2016-04" db="EMBL/GenBank/DDBJ databases">
        <title>Draft genome of Fonsecaea erecta CBS 125763.</title>
        <authorList>
            <person name="Weiss V.A."/>
            <person name="Vicente V.A."/>
            <person name="Raittz R.T."/>
            <person name="Moreno L.F."/>
            <person name="De Souza E.M."/>
            <person name="Pedrosa F.O."/>
            <person name="Steffens M.B."/>
            <person name="Faoro H."/>
            <person name="Tadra-Sfeir M.Z."/>
            <person name="Najafzadeh M.J."/>
            <person name="Felipe M.S."/>
            <person name="Teixeira M."/>
            <person name="Sun J."/>
            <person name="Xi L."/>
            <person name="Gomes R."/>
            <person name="De Azevedo C.M."/>
            <person name="Salgado C.G."/>
            <person name="Da Silva M.B."/>
            <person name="Nascimento M.F."/>
            <person name="Queiroz-Telles F."/>
            <person name="Attili D.S."/>
            <person name="Gorbushina A."/>
        </authorList>
    </citation>
    <scope>NUCLEOTIDE SEQUENCE [LARGE SCALE GENOMIC DNA]</scope>
    <source>
        <strain evidence="4 5">CBS 125763</strain>
    </source>
</reference>
<feature type="compositionally biased region" description="Polar residues" evidence="2">
    <location>
        <begin position="103"/>
        <end position="116"/>
    </location>
</feature>
<accession>A0A178Z2V9</accession>
<dbReference type="PROSITE" id="PS50158">
    <property type="entry name" value="ZF_CCHC"/>
    <property type="match status" value="1"/>
</dbReference>
<evidence type="ECO:0000313" key="4">
    <source>
        <dbReference type="EMBL" id="OAP54112.1"/>
    </source>
</evidence>
<evidence type="ECO:0000256" key="1">
    <source>
        <dbReference type="PROSITE-ProRule" id="PRU00047"/>
    </source>
</evidence>
<evidence type="ECO:0000313" key="5">
    <source>
        <dbReference type="Proteomes" id="UP000078343"/>
    </source>
</evidence>
<dbReference type="OrthoDB" id="3944784at2759"/>
<dbReference type="SUPFAM" id="SSF57756">
    <property type="entry name" value="Retrovirus zinc finger-like domains"/>
    <property type="match status" value="1"/>
</dbReference>
<feature type="compositionally biased region" description="Basic and acidic residues" evidence="2">
    <location>
        <begin position="392"/>
        <end position="402"/>
    </location>
</feature>
<proteinExistence type="predicted"/>
<dbReference type="GeneID" id="30015815"/>
<evidence type="ECO:0000259" key="3">
    <source>
        <dbReference type="PROSITE" id="PS50158"/>
    </source>
</evidence>
<dbReference type="InterPro" id="IPR001878">
    <property type="entry name" value="Znf_CCHC"/>
</dbReference>
<keyword evidence="1" id="KW-0862">Zinc</keyword>
<keyword evidence="5" id="KW-1185">Reference proteome</keyword>
<protein>
    <recommendedName>
        <fullName evidence="3">CCHC-type domain-containing protein</fullName>
    </recommendedName>
</protein>
<dbReference type="GO" id="GO:0008270">
    <property type="term" value="F:zinc ion binding"/>
    <property type="evidence" value="ECO:0007669"/>
    <property type="project" value="UniProtKB-KW"/>
</dbReference>
<feature type="region of interest" description="Disordered" evidence="2">
    <location>
        <begin position="96"/>
        <end position="141"/>
    </location>
</feature>
<organism evidence="4 5">
    <name type="scientific">Fonsecaea erecta</name>
    <dbReference type="NCBI Taxonomy" id="1367422"/>
    <lineage>
        <taxon>Eukaryota</taxon>
        <taxon>Fungi</taxon>
        <taxon>Dikarya</taxon>
        <taxon>Ascomycota</taxon>
        <taxon>Pezizomycotina</taxon>
        <taxon>Eurotiomycetes</taxon>
        <taxon>Chaetothyriomycetidae</taxon>
        <taxon>Chaetothyriales</taxon>
        <taxon>Herpotrichiellaceae</taxon>
        <taxon>Fonsecaea</taxon>
    </lineage>
</organism>
<feature type="compositionally biased region" description="Basic and acidic residues" evidence="2">
    <location>
        <begin position="351"/>
        <end position="378"/>
    </location>
</feature>
<keyword evidence="1" id="KW-0479">Metal-binding</keyword>
<evidence type="ECO:0000256" key="2">
    <source>
        <dbReference type="SAM" id="MobiDB-lite"/>
    </source>
</evidence>
<dbReference type="Gene3D" id="4.10.60.10">
    <property type="entry name" value="Zinc finger, CCHC-type"/>
    <property type="match status" value="1"/>
</dbReference>
<sequence length="402" mass="46072">MAPTTRHRSGGGPTVPSSRDASHATISDEEHTEPPAASTRQAHYSPPDRESSETTQSSGTPELTQDLNAIRLAARHAELKRRVLEKRRLEEIENMERELAGETPNNPVQIEDTTPPSRKRNAEDPTDRAAKYLKPNPPKEFKGQSLGELRAYLDAWQLRFGIYPSLSDKERIAQAATSLGDIAASRWLREPESLRPTTWIGFSEFLRDIVQDPTNRIASALRKLWRYHQSDNQSAREVLEDLARLREDVATLKEEERHAWEFLLALRPETQLAVLRELPKITSQELVLRYAERHEELARTYEGQRGGRRSQANRKRLDTPTDTTITTSQPQADTETKKDRRPRSSYKREKRLAGPDDECHLCHEKGHFQRDCPKRNQEDSQLSAPLSQANSKRKEKDEKTKK</sequence>
<dbReference type="GO" id="GO:0003676">
    <property type="term" value="F:nucleic acid binding"/>
    <property type="evidence" value="ECO:0007669"/>
    <property type="project" value="InterPro"/>
</dbReference>
<feature type="region of interest" description="Disordered" evidence="2">
    <location>
        <begin position="299"/>
        <end position="402"/>
    </location>
</feature>